<accession>A0A0E4CXW1</accession>
<dbReference type="Proteomes" id="UP000033163">
    <property type="component" value="Chromosome I"/>
</dbReference>
<protein>
    <submittedName>
        <fullName evidence="1">Uncharacterized protein</fullName>
    </submittedName>
</protein>
<gene>
    <name evidence="1" type="ORF">PRIO_4434</name>
</gene>
<organism evidence="1 2">
    <name type="scientific">Paenibacillus riograndensis SBR5</name>
    <dbReference type="NCBI Taxonomy" id="1073571"/>
    <lineage>
        <taxon>Bacteria</taxon>
        <taxon>Bacillati</taxon>
        <taxon>Bacillota</taxon>
        <taxon>Bacilli</taxon>
        <taxon>Bacillales</taxon>
        <taxon>Paenibacillaceae</taxon>
        <taxon>Paenibacillus</taxon>
        <taxon>Paenibacillus sonchi group</taxon>
    </lineage>
</organism>
<sequence>MILCTTSMNKLASLRCSYNGISAVISGLADLQRSNNGISAVISGLAPAAHTFSATEKIIISK</sequence>
<proteinExistence type="predicted"/>
<name>A0A0E4CXW1_9BACL</name>
<evidence type="ECO:0000313" key="2">
    <source>
        <dbReference type="Proteomes" id="UP000033163"/>
    </source>
</evidence>
<dbReference type="PATRIC" id="fig|1073571.4.peg.4756"/>
<dbReference type="HOGENOM" id="CLU_2899969_0_0_9"/>
<dbReference type="EMBL" id="LN831776">
    <property type="protein sequence ID" value="CQR56836.1"/>
    <property type="molecule type" value="Genomic_DNA"/>
</dbReference>
<reference evidence="2" key="1">
    <citation type="submission" date="2015-03" db="EMBL/GenBank/DDBJ databases">
        <authorList>
            <person name="Wibberg D."/>
        </authorList>
    </citation>
    <scope>NUCLEOTIDE SEQUENCE [LARGE SCALE GENOMIC DNA]</scope>
</reference>
<dbReference type="KEGG" id="pri:PRIO_4434"/>
<evidence type="ECO:0000313" key="1">
    <source>
        <dbReference type="EMBL" id="CQR56836.1"/>
    </source>
</evidence>
<dbReference type="AlphaFoldDB" id="A0A0E4CXW1"/>